<dbReference type="RefSeq" id="XP_002141351.1">
    <property type="nucleotide sequence ID" value="XM_002141315.1"/>
</dbReference>
<name>B6AFL1_CRYMR</name>
<dbReference type="PANTHER" id="PTHR11952">
    <property type="entry name" value="UDP- GLUCOSE PYROPHOSPHORYLASE"/>
    <property type="match status" value="1"/>
</dbReference>
<comment type="similarity">
    <text evidence="5">Belongs to the USP family.</text>
</comment>
<evidence type="ECO:0000256" key="2">
    <source>
        <dbReference type="ARBA" id="ARBA00001946"/>
    </source>
</evidence>
<dbReference type="Gene3D" id="3.90.550.10">
    <property type="entry name" value="Spore Coat Polysaccharide Biosynthesis Protein SpsA, Chain A"/>
    <property type="match status" value="1"/>
</dbReference>
<dbReference type="PANTHER" id="PTHR11952:SF9">
    <property type="entry name" value="UDP-SUGAR PYROPHOSPHORYLASE"/>
    <property type="match status" value="1"/>
</dbReference>
<comment type="cofactor">
    <cofactor evidence="1">
        <name>Mn(2+)</name>
        <dbReference type="ChEBI" id="CHEBI:29035"/>
    </cofactor>
</comment>
<evidence type="ECO:0000313" key="8">
    <source>
        <dbReference type="EMBL" id="EEA07002.1"/>
    </source>
</evidence>
<comment type="cofactor">
    <cofactor evidence="2">
        <name>Mg(2+)</name>
        <dbReference type="ChEBI" id="CHEBI:18420"/>
    </cofactor>
</comment>
<keyword evidence="9" id="KW-1185">Reference proteome</keyword>
<organism evidence="8 9">
    <name type="scientific">Cryptosporidium muris (strain RN66)</name>
    <dbReference type="NCBI Taxonomy" id="441375"/>
    <lineage>
        <taxon>Eukaryota</taxon>
        <taxon>Sar</taxon>
        <taxon>Alveolata</taxon>
        <taxon>Apicomplexa</taxon>
        <taxon>Conoidasida</taxon>
        <taxon>Coccidia</taxon>
        <taxon>Eucoccidiorida</taxon>
        <taxon>Eimeriorina</taxon>
        <taxon>Cryptosporidiidae</taxon>
        <taxon>Cryptosporidium</taxon>
    </lineage>
</organism>
<accession>B6AFL1</accession>
<keyword evidence="3 8" id="KW-0808">Transferase</keyword>
<keyword evidence="4 8" id="KW-0548">Nucleotidyltransferase</keyword>
<dbReference type="GO" id="GO:0003977">
    <property type="term" value="F:UDP-N-acetylglucosamine diphosphorylase activity"/>
    <property type="evidence" value="ECO:0007669"/>
    <property type="project" value="TreeGrafter"/>
</dbReference>
<dbReference type="eggNOG" id="KOG2388">
    <property type="taxonomic scope" value="Eukaryota"/>
</dbReference>
<dbReference type="Pfam" id="PF01704">
    <property type="entry name" value="UDPGP"/>
    <property type="match status" value="1"/>
</dbReference>
<dbReference type="InterPro" id="IPR002618">
    <property type="entry name" value="UDPGP_fam"/>
</dbReference>
<evidence type="ECO:0000256" key="3">
    <source>
        <dbReference type="ARBA" id="ARBA00022679"/>
    </source>
</evidence>
<dbReference type="AlphaFoldDB" id="B6AFL1"/>
<reference evidence="8" key="1">
    <citation type="submission" date="2008-06" db="EMBL/GenBank/DDBJ databases">
        <authorList>
            <person name="Lorenzi H."/>
            <person name="Inman J."/>
            <person name="Miller J."/>
            <person name="Schobel S."/>
            <person name="Amedeo P."/>
            <person name="Caler E.V."/>
            <person name="da Silva J."/>
        </authorList>
    </citation>
    <scope>NUCLEOTIDE SEQUENCE [LARGE SCALE GENOMIC DNA]</scope>
    <source>
        <strain evidence="8">RN66</strain>
    </source>
</reference>
<dbReference type="OrthoDB" id="532420at2759"/>
<dbReference type="GO" id="GO:0051748">
    <property type="term" value="F:UTP-monosaccharide-1-phosphate uridylyltransferase activity"/>
    <property type="evidence" value="ECO:0007669"/>
    <property type="project" value="UniProtKB-EC"/>
</dbReference>
<sequence>MSQLYKLLKVFISTILFIFIFVEFKMVTAVSLNIQSKLESSTSLEYMKNLLNSIEQFHITSQLCSNDSEGVAKLSQQLVMLDKTTPGGLTGYIDRARTLLLASKNGEDSKQGCYPEVPDVINLKTGSEEFVEYEKIGATLLSKTAFVLVAGGLGERLSYKGIKIGIKLSLISGVTFFEEYVDYILAYEDRILKATGGRVAIPLIIMTSDDTDSLTRQFLYENDNFGLSSDQIFIVKQLKVPALSNSDAAIALDPNDPFKVLTKPHGHGDIHTLLLNSQILEKLSSDGKEYLVFFQDTNSLVFHSVLASLGVTEKESFDMISLTVPRVPCEPVGAICRLRYSNGKHLTINTEYNVLGALLKSCDIGSDKADKNTGYSPFPGNTNVLFIRLKPYLSTLKRTGGIVPEFVNPKYTDSTKTTFKSPTRLECMMQDLPLLFEKEKVGCIQLERWLTFSACKNSLAEAINKYKAGLGLDTASSCEGDYYAANAQLLRLVAKEKGITCRIEESGRDPVTGELDNRSYLKDDIIVGLPVRNGANIIFHPSFAISYYELAERIKSGPIFISAKSFLSVEGDVIIKGKVFISGSVTIKAAPGCKIIIKNLIVNNKGSERYILSEEELKLASQDIQIRGYDFRHNEIRSIECTTGTLYVDDA</sequence>
<evidence type="ECO:0000256" key="1">
    <source>
        <dbReference type="ARBA" id="ARBA00001936"/>
    </source>
</evidence>
<protein>
    <recommendedName>
        <fullName evidence="6">UTP-monosaccharide-1-phosphate uridylyltransferase</fullName>
        <ecNumber evidence="6">2.7.7.64</ecNumber>
    </recommendedName>
</protein>
<dbReference type="VEuPathDB" id="CryptoDB:CMU_033870"/>
<dbReference type="Gene3D" id="2.160.10.30">
    <property type="match status" value="1"/>
</dbReference>
<dbReference type="EC" id="2.7.7.64" evidence="6"/>
<evidence type="ECO:0000256" key="5">
    <source>
        <dbReference type="ARBA" id="ARBA00038047"/>
    </source>
</evidence>
<dbReference type="OMA" id="HMNSICI"/>
<dbReference type="InterPro" id="IPR029044">
    <property type="entry name" value="Nucleotide-diphossugar_trans"/>
</dbReference>
<evidence type="ECO:0000256" key="4">
    <source>
        <dbReference type="ARBA" id="ARBA00022695"/>
    </source>
</evidence>
<evidence type="ECO:0000256" key="6">
    <source>
        <dbReference type="ARBA" id="ARBA00039080"/>
    </source>
</evidence>
<evidence type="ECO:0000256" key="7">
    <source>
        <dbReference type="ARBA" id="ARBA00048259"/>
    </source>
</evidence>
<comment type="catalytic activity">
    <reaction evidence="7">
        <text>a monosaccharide 1-phosphate + UTP + H(+) = a UDP-monosaccharide + diphosphate</text>
        <dbReference type="Rhea" id="RHEA:13205"/>
        <dbReference type="ChEBI" id="CHEBI:15378"/>
        <dbReference type="ChEBI" id="CHEBI:33019"/>
        <dbReference type="ChEBI" id="CHEBI:46398"/>
        <dbReference type="ChEBI" id="CHEBI:140358"/>
        <dbReference type="ChEBI" id="CHEBI:140359"/>
        <dbReference type="EC" id="2.7.7.64"/>
    </reaction>
</comment>
<dbReference type="EMBL" id="DS989731">
    <property type="protein sequence ID" value="EEA07002.1"/>
    <property type="molecule type" value="Genomic_DNA"/>
</dbReference>
<dbReference type="STRING" id="441375.B6AFL1"/>
<gene>
    <name evidence="8" type="ORF">CMU_033870</name>
</gene>
<proteinExistence type="inferred from homology"/>
<dbReference type="GO" id="GO:0006048">
    <property type="term" value="P:UDP-N-acetylglucosamine biosynthetic process"/>
    <property type="evidence" value="ECO:0007669"/>
    <property type="project" value="TreeGrafter"/>
</dbReference>
<evidence type="ECO:0000313" key="9">
    <source>
        <dbReference type="Proteomes" id="UP000001460"/>
    </source>
</evidence>
<dbReference type="GeneID" id="6996556"/>
<dbReference type="Proteomes" id="UP000001460">
    <property type="component" value="Unassembled WGS sequence"/>
</dbReference>
<dbReference type="InterPro" id="IPR039741">
    <property type="entry name" value="UDP-sugar_pyrophosphorylase"/>
</dbReference>
<dbReference type="SUPFAM" id="SSF53448">
    <property type="entry name" value="Nucleotide-diphospho-sugar transferases"/>
    <property type="match status" value="1"/>
</dbReference>